<organism evidence="1 2">
    <name type="scientific">Zophobas morio</name>
    <dbReference type="NCBI Taxonomy" id="2755281"/>
    <lineage>
        <taxon>Eukaryota</taxon>
        <taxon>Metazoa</taxon>
        <taxon>Ecdysozoa</taxon>
        <taxon>Arthropoda</taxon>
        <taxon>Hexapoda</taxon>
        <taxon>Insecta</taxon>
        <taxon>Pterygota</taxon>
        <taxon>Neoptera</taxon>
        <taxon>Endopterygota</taxon>
        <taxon>Coleoptera</taxon>
        <taxon>Polyphaga</taxon>
        <taxon>Cucujiformia</taxon>
        <taxon>Tenebrionidae</taxon>
        <taxon>Zophobas</taxon>
    </lineage>
</organism>
<reference evidence="1" key="1">
    <citation type="journal article" date="2023" name="G3 (Bethesda)">
        <title>Whole genome assemblies of Zophobas morio and Tenebrio molitor.</title>
        <authorList>
            <person name="Kaur S."/>
            <person name="Stinson S.A."/>
            <person name="diCenzo G.C."/>
        </authorList>
    </citation>
    <scope>NUCLEOTIDE SEQUENCE</scope>
    <source>
        <strain evidence="1">QUZm001</strain>
    </source>
</reference>
<proteinExistence type="predicted"/>
<dbReference type="EMBL" id="JALNTZ010000007">
    <property type="protein sequence ID" value="KAJ3644400.1"/>
    <property type="molecule type" value="Genomic_DNA"/>
</dbReference>
<sequence length="137" mass="15021">MTPEVPDTYRNSMGRGGAPCGKAGHVASPGWSNPLITVVPHRAIYGTIRPRARPINSTCRLCSGNRHLDGNFVWSPFPRKSLRNFAILRLFPSVAGRGELGARLVFGRLPLRASVIWGGGGCQWVMEFLKGHVTRDK</sequence>
<keyword evidence="2" id="KW-1185">Reference proteome</keyword>
<comment type="caution">
    <text evidence="1">The sequence shown here is derived from an EMBL/GenBank/DDBJ whole genome shotgun (WGS) entry which is preliminary data.</text>
</comment>
<evidence type="ECO:0000313" key="2">
    <source>
        <dbReference type="Proteomes" id="UP001168821"/>
    </source>
</evidence>
<accession>A0AA38HVR3</accession>
<gene>
    <name evidence="1" type="ORF">Zmor_022134</name>
</gene>
<protein>
    <submittedName>
        <fullName evidence="1">Uncharacterized protein</fullName>
    </submittedName>
</protein>
<name>A0AA38HVR3_9CUCU</name>
<dbReference type="Proteomes" id="UP001168821">
    <property type="component" value="Unassembled WGS sequence"/>
</dbReference>
<evidence type="ECO:0000313" key="1">
    <source>
        <dbReference type="EMBL" id="KAJ3644400.1"/>
    </source>
</evidence>
<dbReference type="AlphaFoldDB" id="A0AA38HVR3"/>